<evidence type="ECO:0000256" key="4">
    <source>
        <dbReference type="ARBA" id="ARBA00022692"/>
    </source>
</evidence>
<evidence type="ECO:0000256" key="5">
    <source>
        <dbReference type="ARBA" id="ARBA00022989"/>
    </source>
</evidence>
<evidence type="ECO:0000313" key="15">
    <source>
        <dbReference type="Proteomes" id="UP000050413"/>
    </source>
</evidence>
<evidence type="ECO:0000256" key="8">
    <source>
        <dbReference type="ARBA" id="ARBA00023136"/>
    </source>
</evidence>
<feature type="transmembrane region" description="Helical" evidence="12">
    <location>
        <begin position="51"/>
        <end position="71"/>
    </location>
</feature>
<keyword evidence="2 12" id="KW-1003">Cell membrane</keyword>
<evidence type="ECO:0000313" key="13">
    <source>
        <dbReference type="EMBL" id="CUX82834.1"/>
    </source>
</evidence>
<keyword evidence="8 12" id="KW-0472">Membrane</keyword>
<dbReference type="RefSeq" id="WP_072246702.1">
    <property type="nucleotide sequence ID" value="NZ_FBYC01000004.1"/>
</dbReference>
<dbReference type="GO" id="GO:0140114">
    <property type="term" value="P:cellular detoxification of fluoride"/>
    <property type="evidence" value="ECO:0007669"/>
    <property type="project" value="UniProtKB-UniRule"/>
</dbReference>
<comment type="activity regulation">
    <text evidence="12">Na(+) is not transported, but it plays an essential structural role and its presence is essential for fluoride channel function.</text>
</comment>
<evidence type="ECO:0000256" key="11">
    <source>
        <dbReference type="ARBA" id="ARBA00035585"/>
    </source>
</evidence>
<evidence type="ECO:0000313" key="14">
    <source>
        <dbReference type="EMBL" id="KPP91607.1"/>
    </source>
</evidence>
<comment type="subcellular location">
    <subcellularLocation>
        <location evidence="1 12">Cell membrane</location>
        <topology evidence="1 12">Multi-pass membrane protein</topology>
    </subcellularLocation>
</comment>
<keyword evidence="16" id="KW-1185">Reference proteome</keyword>
<gene>
    <name evidence="14" type="primary">crcB-2</name>
    <name evidence="12" type="synonym">crcB</name>
    <name evidence="12" type="synonym">fluC</name>
    <name evidence="13" type="ORF">Ga0058931_2611</name>
    <name evidence="14" type="ORF">HLUCCA05_00425</name>
</gene>
<evidence type="ECO:0000256" key="6">
    <source>
        <dbReference type="ARBA" id="ARBA00023053"/>
    </source>
</evidence>
<keyword evidence="7 12" id="KW-0406">Ion transport</keyword>
<dbReference type="GO" id="GO:0062054">
    <property type="term" value="F:fluoride channel activity"/>
    <property type="evidence" value="ECO:0007669"/>
    <property type="project" value="UniProtKB-UniRule"/>
</dbReference>
<evidence type="ECO:0000256" key="2">
    <source>
        <dbReference type="ARBA" id="ARBA00022475"/>
    </source>
</evidence>
<feature type="binding site" evidence="12">
    <location>
        <position position="64"/>
    </location>
    <ligand>
        <name>Na(+)</name>
        <dbReference type="ChEBI" id="CHEBI:29101"/>
        <note>structural</note>
    </ligand>
</feature>
<dbReference type="GO" id="GO:0046872">
    <property type="term" value="F:metal ion binding"/>
    <property type="evidence" value="ECO:0007669"/>
    <property type="project" value="UniProtKB-KW"/>
</dbReference>
<evidence type="ECO:0000313" key="16">
    <source>
        <dbReference type="Proteomes" id="UP000182045"/>
    </source>
</evidence>
<evidence type="ECO:0000256" key="3">
    <source>
        <dbReference type="ARBA" id="ARBA00022519"/>
    </source>
</evidence>
<comment type="similarity">
    <text evidence="10 12">Belongs to the fluoride channel Fluc/FEX (TC 1.A.43) family.</text>
</comment>
<evidence type="ECO:0000256" key="7">
    <source>
        <dbReference type="ARBA" id="ARBA00023065"/>
    </source>
</evidence>
<comment type="function">
    <text evidence="12">Fluoride-specific ion channel. Important for reducing fluoride concentration in the cell, thus reducing its toxicity.</text>
</comment>
<evidence type="ECO:0000256" key="9">
    <source>
        <dbReference type="ARBA" id="ARBA00023303"/>
    </source>
</evidence>
<dbReference type="STRING" id="1666912.Ga0058931_2611"/>
<feature type="transmembrane region" description="Helical" evidence="12">
    <location>
        <begin position="25"/>
        <end position="44"/>
    </location>
</feature>
<dbReference type="GO" id="GO:0005886">
    <property type="term" value="C:plasma membrane"/>
    <property type="evidence" value="ECO:0007669"/>
    <property type="project" value="UniProtKB-SubCell"/>
</dbReference>
<dbReference type="EMBL" id="LJSG01000013">
    <property type="protein sequence ID" value="KPP91607.1"/>
    <property type="molecule type" value="Genomic_DNA"/>
</dbReference>
<feature type="binding site" evidence="12">
    <location>
        <position position="61"/>
    </location>
    <ligand>
        <name>Na(+)</name>
        <dbReference type="ChEBI" id="CHEBI:29101"/>
        <note>structural</note>
    </ligand>
</feature>
<dbReference type="AlphaFoldDB" id="A0A0P7WLB3"/>
<dbReference type="Pfam" id="PF02537">
    <property type="entry name" value="CRCB"/>
    <property type="match status" value="1"/>
</dbReference>
<dbReference type="HAMAP" id="MF_00454">
    <property type="entry name" value="FluC"/>
    <property type="match status" value="1"/>
</dbReference>
<keyword evidence="4 12" id="KW-0812">Transmembrane</keyword>
<keyword evidence="12" id="KW-0813">Transport</keyword>
<keyword evidence="6 12" id="KW-0915">Sodium</keyword>
<proteinExistence type="inferred from homology"/>
<dbReference type="EMBL" id="FBYC01000004">
    <property type="protein sequence ID" value="CUX82834.1"/>
    <property type="molecule type" value="Genomic_DNA"/>
</dbReference>
<evidence type="ECO:0000256" key="10">
    <source>
        <dbReference type="ARBA" id="ARBA00035120"/>
    </source>
</evidence>
<dbReference type="Proteomes" id="UP000182045">
    <property type="component" value="Unassembled WGS sequence"/>
</dbReference>
<sequence>MSLWVALGAALGAGARAGLWWVLPLYGTLCANFIGSVLIGLLAPMPLSGRARAFGMTGFCGGFTTFSLFGYETLGFLQTGQFISAASYIAATLALSLGGVALGLSVGKRL</sequence>
<dbReference type="Proteomes" id="UP000050413">
    <property type="component" value="Unassembled WGS sequence"/>
</dbReference>
<dbReference type="InterPro" id="IPR003691">
    <property type="entry name" value="FluC"/>
</dbReference>
<organism evidence="14 15">
    <name type="scientific">Roseibaca calidilacus</name>
    <dbReference type="NCBI Taxonomy" id="1666912"/>
    <lineage>
        <taxon>Bacteria</taxon>
        <taxon>Pseudomonadati</taxon>
        <taxon>Pseudomonadota</taxon>
        <taxon>Alphaproteobacteria</taxon>
        <taxon>Rhodobacterales</taxon>
        <taxon>Paracoccaceae</taxon>
        <taxon>Roseinatronobacter</taxon>
    </lineage>
</organism>
<evidence type="ECO:0000256" key="1">
    <source>
        <dbReference type="ARBA" id="ARBA00004651"/>
    </source>
</evidence>
<keyword evidence="5 12" id="KW-1133">Transmembrane helix</keyword>
<keyword evidence="12" id="KW-0479">Metal-binding</keyword>
<accession>A0A0P7WLB3</accession>
<evidence type="ECO:0000256" key="12">
    <source>
        <dbReference type="HAMAP-Rule" id="MF_00454"/>
    </source>
</evidence>
<reference evidence="14 15" key="1">
    <citation type="submission" date="2015-09" db="EMBL/GenBank/DDBJ databases">
        <title>Identification and resolution of microdiversity through metagenomic sequencing of parallel consortia.</title>
        <authorList>
            <person name="Nelson W.C."/>
            <person name="Romine M.F."/>
            <person name="Lindemann S.R."/>
        </authorList>
    </citation>
    <scope>NUCLEOTIDE SEQUENCE [LARGE SCALE GENOMIC DNA]</scope>
    <source>
        <strain evidence="14">HL-91</strain>
    </source>
</reference>
<comment type="catalytic activity">
    <reaction evidence="11">
        <text>fluoride(in) = fluoride(out)</text>
        <dbReference type="Rhea" id="RHEA:76159"/>
        <dbReference type="ChEBI" id="CHEBI:17051"/>
    </reaction>
    <physiologicalReaction direction="left-to-right" evidence="11">
        <dbReference type="Rhea" id="RHEA:76160"/>
    </physiologicalReaction>
</comment>
<feature type="transmembrane region" description="Helical" evidence="12">
    <location>
        <begin position="83"/>
        <end position="106"/>
    </location>
</feature>
<keyword evidence="9 12" id="KW-0407">Ion channel</keyword>
<comment type="caution">
    <text evidence="14">The sequence shown here is derived from an EMBL/GenBank/DDBJ whole genome shotgun (WGS) entry which is preliminary data.</text>
</comment>
<name>A0A0P7WLB3_9RHOB</name>
<keyword evidence="3" id="KW-0997">Cell inner membrane</keyword>
<protein>
    <recommendedName>
        <fullName evidence="12">Fluoride-specific ion channel FluC</fullName>
    </recommendedName>
</protein>
<reference evidence="13 16" key="2">
    <citation type="submission" date="2016-01" db="EMBL/GenBank/DDBJ databases">
        <authorList>
            <person name="Varghese N."/>
        </authorList>
    </citation>
    <scope>NUCLEOTIDE SEQUENCE [LARGE SCALE GENOMIC DNA]</scope>
    <source>
        <strain evidence="13 16">HL-91</strain>
    </source>
</reference>